<dbReference type="PANTHER" id="PTHR42957:SF1">
    <property type="entry name" value="HELICASE MJ1565-RELATED"/>
    <property type="match status" value="1"/>
</dbReference>
<feature type="domain" description="Helicase HerA central" evidence="1">
    <location>
        <begin position="218"/>
        <end position="293"/>
    </location>
</feature>
<dbReference type="Proteomes" id="UP001523216">
    <property type="component" value="Unassembled WGS sequence"/>
</dbReference>
<dbReference type="SUPFAM" id="SSF52540">
    <property type="entry name" value="P-loop containing nucleoside triphosphate hydrolases"/>
    <property type="match status" value="1"/>
</dbReference>
<dbReference type="InterPro" id="IPR027417">
    <property type="entry name" value="P-loop_NTPase"/>
</dbReference>
<reference evidence="2 3" key="1">
    <citation type="submission" date="2022-06" db="EMBL/GenBank/DDBJ databases">
        <title>Actinoplanes abujensis sp. nov., isolated from Nigerian arid soil.</title>
        <authorList>
            <person name="Ding P."/>
        </authorList>
    </citation>
    <scope>NUCLEOTIDE SEQUENCE [LARGE SCALE GENOMIC DNA]</scope>
    <source>
        <strain evidence="3">TRM88002</strain>
    </source>
</reference>
<name>A0ABT0YI45_9ACTN</name>
<sequence>MTSQLSGIAGAATASADPLTQLLSGPRRLGGIYQLDYKSATVITDDFVKHSVGGVAKNSFLLAAATVPTRETNAPLDEDEIILLRVRGTARLPNEAELVATRLAAIRDADVREKRPDDVVDNLTSSQIQLSAFDCEVLGTFYSDIVARRPFVQWGADLDNVYAGARYFVYAPSREALSFIASYPRQTEDEVLRNIDPKLINLGVVRFSSTRRRASAASMDSVPVQVRVTDFISKKTAVLGMTRVGKSNTNKTICTAIFEYSARTKTKIGQLVFDPQGEYANVNDQDKTGLRLLGQGADLVRIYKMNPDPEDSQEFPLGVSFYDTNEFPTVWGLIQDSLADMGSSYANAFKTAAVLDPERADYANGPAGEREYWSAVSDAQRGKLAFYALLSKAGFQAPRSGFSTIFKINTNLRTALSGDLPEILRPVNQRQGLYAVDSPGDARQVVAWLSSRIGEVVSGRIPERYAGLELESWQNSDSFMAVLTVYDATVGTAVLNRVRTLVDFHDPNSQGDLADRVWQDLVEGRLVIADLSVGSDQVVKIISERLVFRLIENANRRFRANELNVPIQIVVEEAHNLFDREKAGKSSVQNDPWVRLAKEAAKYDIGLVYATQEVTSVDKRILSNTSNWIVAHLNSDVETRELSHYYDFAVYADDLRRSEDRGYARVKTFSGKYIVPVQIAKFDHEMINRARLAANLPPVDLSVR</sequence>
<dbReference type="PANTHER" id="PTHR42957">
    <property type="entry name" value="HELICASE MJ1565-RELATED"/>
    <property type="match status" value="1"/>
</dbReference>
<dbReference type="EMBL" id="JAMQOL010000100">
    <property type="protein sequence ID" value="MCM4085157.1"/>
    <property type="molecule type" value="Genomic_DNA"/>
</dbReference>
<protein>
    <submittedName>
        <fullName evidence="2">DUF87 domain-containing protein</fullName>
    </submittedName>
</protein>
<organism evidence="2 3">
    <name type="scientific">Paractinoplanes hotanensis</name>
    <dbReference type="NCBI Taxonomy" id="2906497"/>
    <lineage>
        <taxon>Bacteria</taxon>
        <taxon>Bacillati</taxon>
        <taxon>Actinomycetota</taxon>
        <taxon>Actinomycetes</taxon>
        <taxon>Micromonosporales</taxon>
        <taxon>Micromonosporaceae</taxon>
        <taxon>Paractinoplanes</taxon>
    </lineage>
</organism>
<evidence type="ECO:0000259" key="1">
    <source>
        <dbReference type="Pfam" id="PF01935"/>
    </source>
</evidence>
<evidence type="ECO:0000313" key="2">
    <source>
        <dbReference type="EMBL" id="MCM4085157.1"/>
    </source>
</evidence>
<dbReference type="RefSeq" id="WP_251804889.1">
    <property type="nucleotide sequence ID" value="NZ_JAMQOL010000100.1"/>
</dbReference>
<gene>
    <name evidence="2" type="ORF">LXN57_47295</name>
</gene>
<dbReference type="InterPro" id="IPR002789">
    <property type="entry name" value="HerA_central"/>
</dbReference>
<dbReference type="Gene3D" id="3.40.50.300">
    <property type="entry name" value="P-loop containing nucleotide triphosphate hydrolases"/>
    <property type="match status" value="2"/>
</dbReference>
<evidence type="ECO:0000313" key="3">
    <source>
        <dbReference type="Proteomes" id="UP001523216"/>
    </source>
</evidence>
<proteinExistence type="predicted"/>
<dbReference type="InterPro" id="IPR008571">
    <property type="entry name" value="HerA-like"/>
</dbReference>
<accession>A0ABT0YI45</accession>
<dbReference type="Pfam" id="PF01935">
    <property type="entry name" value="DUF87"/>
    <property type="match status" value="1"/>
</dbReference>
<keyword evidence="3" id="KW-1185">Reference proteome</keyword>
<comment type="caution">
    <text evidence="2">The sequence shown here is derived from an EMBL/GenBank/DDBJ whole genome shotgun (WGS) entry which is preliminary data.</text>
</comment>